<evidence type="ECO:0000256" key="4">
    <source>
        <dbReference type="ARBA" id="ARBA00022989"/>
    </source>
</evidence>
<dbReference type="Pfam" id="PF05140">
    <property type="entry name" value="ResB"/>
    <property type="match status" value="1"/>
</dbReference>
<dbReference type="Proteomes" id="UP001597391">
    <property type="component" value="Unassembled WGS sequence"/>
</dbReference>
<dbReference type="EMBL" id="JBHUOP010000005">
    <property type="protein sequence ID" value="MFD2841292.1"/>
    <property type="molecule type" value="Genomic_DNA"/>
</dbReference>
<feature type="domain" description="ResB-like" evidence="8">
    <location>
        <begin position="78"/>
        <end position="573"/>
    </location>
</feature>
<keyword evidence="10" id="KW-1185">Reference proteome</keyword>
<feature type="transmembrane region" description="Helical" evidence="7">
    <location>
        <begin position="135"/>
        <end position="153"/>
    </location>
</feature>
<organism evidence="9 10">
    <name type="scientific">Populibacterium corticicola</name>
    <dbReference type="NCBI Taxonomy" id="1812826"/>
    <lineage>
        <taxon>Bacteria</taxon>
        <taxon>Bacillati</taxon>
        <taxon>Actinomycetota</taxon>
        <taxon>Actinomycetes</taxon>
        <taxon>Micrococcales</taxon>
        <taxon>Jonesiaceae</taxon>
        <taxon>Populibacterium</taxon>
    </lineage>
</organism>
<keyword evidence="4 7" id="KW-1133">Transmembrane helix</keyword>
<evidence type="ECO:0000313" key="10">
    <source>
        <dbReference type="Proteomes" id="UP001597391"/>
    </source>
</evidence>
<protein>
    <submittedName>
        <fullName evidence="9">Cytochrome c biogenesis protein ResB</fullName>
    </submittedName>
</protein>
<dbReference type="PANTHER" id="PTHR31566">
    <property type="entry name" value="CYTOCHROME C BIOGENESIS PROTEIN CCS1, CHLOROPLASTIC"/>
    <property type="match status" value="1"/>
</dbReference>
<evidence type="ECO:0000256" key="5">
    <source>
        <dbReference type="ARBA" id="ARBA00023136"/>
    </source>
</evidence>
<feature type="transmembrane region" description="Helical" evidence="7">
    <location>
        <begin position="250"/>
        <end position="269"/>
    </location>
</feature>
<comment type="subcellular location">
    <subcellularLocation>
        <location evidence="1">Membrane</location>
        <topology evidence="1">Multi-pass membrane protein</topology>
    </subcellularLocation>
</comment>
<feature type="compositionally biased region" description="Basic and acidic residues" evidence="6">
    <location>
        <begin position="11"/>
        <end position="20"/>
    </location>
</feature>
<evidence type="ECO:0000256" key="1">
    <source>
        <dbReference type="ARBA" id="ARBA00004141"/>
    </source>
</evidence>
<feature type="transmembrane region" description="Helical" evidence="7">
    <location>
        <begin position="516"/>
        <end position="535"/>
    </location>
</feature>
<dbReference type="PANTHER" id="PTHR31566:SF0">
    <property type="entry name" value="CYTOCHROME C BIOGENESIS PROTEIN CCS1, CHLOROPLASTIC"/>
    <property type="match status" value="1"/>
</dbReference>
<evidence type="ECO:0000313" key="9">
    <source>
        <dbReference type="EMBL" id="MFD2841292.1"/>
    </source>
</evidence>
<evidence type="ECO:0000256" key="6">
    <source>
        <dbReference type="SAM" id="MobiDB-lite"/>
    </source>
</evidence>
<keyword evidence="5 7" id="KW-0472">Membrane</keyword>
<feature type="region of interest" description="Disordered" evidence="6">
    <location>
        <begin position="1"/>
        <end position="33"/>
    </location>
</feature>
<accession>A0ABW5XHH5</accession>
<evidence type="ECO:0000256" key="2">
    <source>
        <dbReference type="ARBA" id="ARBA00022692"/>
    </source>
</evidence>
<evidence type="ECO:0000256" key="7">
    <source>
        <dbReference type="SAM" id="Phobius"/>
    </source>
</evidence>
<comment type="caution">
    <text evidence="9">The sequence shown here is derived from an EMBL/GenBank/DDBJ whole genome shotgun (WGS) entry which is preliminary data.</text>
</comment>
<evidence type="ECO:0000256" key="3">
    <source>
        <dbReference type="ARBA" id="ARBA00022748"/>
    </source>
</evidence>
<name>A0ABW5XHH5_9MICO</name>
<dbReference type="InterPro" id="IPR023494">
    <property type="entry name" value="Cyt_c_bgen_Ccs1/CcsB/ResB"/>
</dbReference>
<keyword evidence="3" id="KW-0201">Cytochrome c-type biogenesis</keyword>
<sequence length="600" mass="65418">MTTRNNAGSRGDNESDRLVDNQETTGATYRPEGIEDAFVTGGDHAVDDTETKPKRTAGGPQLGFVGWMRFLWRQLTSMRVALMLLMLLAVAALPGSLFPQRAHDLAGVNQYIADNPTLGPLLDKWSFFNVYASPWFAAVYLLLFISLIGCILPRTKVHYKALRSAPPKTPRVFNRFPAKANVVLAPEQTDSGVSTGEDGGAAQAAALTAQRHLRGRLRFLPRFRTSVTQEKETTWTVSAERGYLKETGNLLFHLSLVGILVSFGTGQLLEYRGQAILIEGRGFANAQVAYNTFEHGAWFSEDSMEPWIITLDSFESKFRASDSAAEDFTAHMSVETPDGKSRQETIKVNYPLDLGGAKVYLMGNGHAPTVTVRDAAGEVAFSGAVPFLSEDAQYTSKGVIKVPDVSTGEQLGFVGYLLPTADLTDGGMRSIYPEALNPVLVLDLYRGDLGLDDGIPQNVYRLATENMTKVTATQENPDPILLALGQTVELPDGLGTIEFSDIPRFAAFDLRYDPTLIWLLVSSVAALIGISLSLFTPRRRVWVRAVEQPDGTVHVALAGLARGDDSGLQGEVDGVARVLEPAKPLSEAEREALRLARREL</sequence>
<gene>
    <name evidence="9" type="ORF">ACFSYH_12035</name>
</gene>
<proteinExistence type="predicted"/>
<dbReference type="InterPro" id="IPR007816">
    <property type="entry name" value="ResB-like_domain"/>
</dbReference>
<keyword evidence="2 7" id="KW-0812">Transmembrane</keyword>
<reference evidence="10" key="1">
    <citation type="journal article" date="2019" name="Int. J. Syst. Evol. Microbiol.">
        <title>The Global Catalogue of Microorganisms (GCM) 10K type strain sequencing project: providing services to taxonomists for standard genome sequencing and annotation.</title>
        <authorList>
            <consortium name="The Broad Institute Genomics Platform"/>
            <consortium name="The Broad Institute Genome Sequencing Center for Infectious Disease"/>
            <person name="Wu L."/>
            <person name="Ma J."/>
        </authorList>
    </citation>
    <scope>NUCLEOTIDE SEQUENCE [LARGE SCALE GENOMIC DNA]</scope>
    <source>
        <strain evidence="10">KCTC 33576</strain>
    </source>
</reference>
<feature type="transmembrane region" description="Helical" evidence="7">
    <location>
        <begin position="78"/>
        <end position="98"/>
    </location>
</feature>
<dbReference type="RefSeq" id="WP_377467238.1">
    <property type="nucleotide sequence ID" value="NZ_JBHUOP010000005.1"/>
</dbReference>
<evidence type="ECO:0000259" key="8">
    <source>
        <dbReference type="Pfam" id="PF05140"/>
    </source>
</evidence>